<evidence type="ECO:0000313" key="2">
    <source>
        <dbReference type="Proteomes" id="UP000800093"/>
    </source>
</evidence>
<gene>
    <name evidence="1" type="ORF">CC78DRAFT_580008</name>
</gene>
<proteinExistence type="predicted"/>
<evidence type="ECO:0000313" key="1">
    <source>
        <dbReference type="EMBL" id="KAF2264766.1"/>
    </source>
</evidence>
<organism evidence="1 2">
    <name type="scientific">Lojkania enalia</name>
    <dbReference type="NCBI Taxonomy" id="147567"/>
    <lineage>
        <taxon>Eukaryota</taxon>
        <taxon>Fungi</taxon>
        <taxon>Dikarya</taxon>
        <taxon>Ascomycota</taxon>
        <taxon>Pezizomycotina</taxon>
        <taxon>Dothideomycetes</taxon>
        <taxon>Pleosporomycetidae</taxon>
        <taxon>Pleosporales</taxon>
        <taxon>Pleosporales incertae sedis</taxon>
        <taxon>Lojkania</taxon>
    </lineage>
</organism>
<name>A0A9P4K9V9_9PLEO</name>
<reference evidence="2" key="1">
    <citation type="journal article" date="2020" name="Stud. Mycol.">
        <title>101 Dothideomycetes genomes: A test case for predicting lifestyles and emergence of pathogens.</title>
        <authorList>
            <person name="Haridas S."/>
            <person name="Albert R."/>
            <person name="Binder M."/>
            <person name="Bloem J."/>
            <person name="LaButti K."/>
            <person name="Salamov A."/>
            <person name="Andreopoulos B."/>
            <person name="Baker S."/>
            <person name="Barry K."/>
            <person name="Bills G."/>
            <person name="Bluhm B."/>
            <person name="Cannon C."/>
            <person name="Castanera R."/>
            <person name="Culley D."/>
            <person name="Daum C."/>
            <person name="Ezra D."/>
            <person name="Gonzalez J."/>
            <person name="Henrissat B."/>
            <person name="Kuo A."/>
            <person name="Liang C."/>
            <person name="Lipzen A."/>
            <person name="Lutzoni F."/>
            <person name="Magnuson J."/>
            <person name="Mondo S."/>
            <person name="Nolan M."/>
            <person name="Ohm R."/>
            <person name="Pangilinan J."/>
            <person name="Park H.-J."/>
            <person name="Ramirez L."/>
            <person name="Alfaro M."/>
            <person name="Sun H."/>
            <person name="Tritt A."/>
            <person name="Yoshinaga Y."/>
            <person name="Zwiers L.-H."/>
            <person name="Turgeon B."/>
            <person name="Goodwin S."/>
            <person name="Spatafora J."/>
            <person name="Crous P."/>
            <person name="Grigoriev I."/>
        </authorList>
    </citation>
    <scope>NUCLEOTIDE SEQUENCE [LARGE SCALE GENOMIC DNA]</scope>
    <source>
        <strain evidence="2">CBS 304.66</strain>
    </source>
</reference>
<protein>
    <submittedName>
        <fullName evidence="1">Uncharacterized protein</fullName>
    </submittedName>
</protein>
<dbReference type="EMBL" id="ML986613">
    <property type="protein sequence ID" value="KAF2264766.1"/>
    <property type="molecule type" value="Genomic_DNA"/>
</dbReference>
<sequence length="146" mass="15772">MDALSTVARDLTCVWVKARSETLGQCVKSGSILRNMGSIDGVRLPRRLSFRIRIILSQVVDVVHAIRAAGHAILRTAPDATRWSCHPLFARLADLSSRDSRGTNSSLLDDGLSKTNHLRGRQLLGSGWGSIRTPPTLTAPCNAMAG</sequence>
<dbReference type="AlphaFoldDB" id="A0A9P4K9V9"/>
<accession>A0A9P4K9V9</accession>
<comment type="caution">
    <text evidence="1">The sequence shown here is derived from an EMBL/GenBank/DDBJ whole genome shotgun (WGS) entry which is preliminary data.</text>
</comment>
<dbReference type="Proteomes" id="UP000800093">
    <property type="component" value="Unassembled WGS sequence"/>
</dbReference>
<keyword evidence="2" id="KW-1185">Reference proteome</keyword>